<dbReference type="OrthoDB" id="5043642at2759"/>
<sequence length="360" mass="42134">MASEAVTKYFLIFVLVAIQLWKFKRKQSQRSKAIASPGVPPVDSDFKWEETEPRPYRPFDGKRNHRVAMGTKDMTETPEDWLLLENTYLKNIEFRKEATTSYPKNTTYVHDNIETRGAVVEFYDKVVTFLCQRYPQYFTLDEEKGTVLNTITNEYLLSPTTSKEEDLILCLAANIEEDFILLMKDDPTDHEEEYKLRASITGFPAGFDPSEGHNQPISFIHKPVPKYESRLKFSMAKFFNKLEPTDLSVRFNWSVQMHKEKFALTNNHGYVGDKLVEMKYEDIDFENETFLRVERQIFTRLPKSRAVMMTVRTYLTPLPKVKKEGLAEELIQGIDGLPEDLAFYKKRPSWGEPVKRYLRE</sequence>
<protein>
    <submittedName>
        <fullName evidence="1">Uncharacterized protein</fullName>
    </submittedName>
</protein>
<dbReference type="InterPro" id="IPR021848">
    <property type="entry name" value="HODM_asu-like"/>
</dbReference>
<dbReference type="AlphaFoldDB" id="A0A9P0QUS1"/>
<gene>
    <name evidence="1" type="ORF">CLIB1423_22S01750</name>
</gene>
<proteinExistence type="predicted"/>
<dbReference type="Pfam" id="PF11927">
    <property type="entry name" value="HODM_asu-like"/>
    <property type="match status" value="1"/>
</dbReference>
<dbReference type="EMBL" id="CAKXYY010000022">
    <property type="protein sequence ID" value="CAH2355188.1"/>
    <property type="molecule type" value="Genomic_DNA"/>
</dbReference>
<keyword evidence="2" id="KW-1185">Reference proteome</keyword>
<organism evidence="1 2">
    <name type="scientific">[Candida] railenensis</name>
    <dbReference type="NCBI Taxonomy" id="45579"/>
    <lineage>
        <taxon>Eukaryota</taxon>
        <taxon>Fungi</taxon>
        <taxon>Dikarya</taxon>
        <taxon>Ascomycota</taxon>
        <taxon>Saccharomycotina</taxon>
        <taxon>Pichiomycetes</taxon>
        <taxon>Debaryomycetaceae</taxon>
        <taxon>Kurtzmaniella</taxon>
    </lineage>
</organism>
<comment type="caution">
    <text evidence="1">The sequence shown here is derived from an EMBL/GenBank/DDBJ whole genome shotgun (WGS) entry which is preliminary data.</text>
</comment>
<dbReference type="Proteomes" id="UP000837801">
    <property type="component" value="Unassembled WGS sequence"/>
</dbReference>
<accession>A0A9P0QUS1</accession>
<evidence type="ECO:0000313" key="2">
    <source>
        <dbReference type="Proteomes" id="UP000837801"/>
    </source>
</evidence>
<reference evidence="1" key="1">
    <citation type="submission" date="2022-03" db="EMBL/GenBank/DDBJ databases">
        <authorList>
            <person name="Legras J.-L."/>
            <person name="Devillers H."/>
            <person name="Grondin C."/>
        </authorList>
    </citation>
    <scope>NUCLEOTIDE SEQUENCE</scope>
    <source>
        <strain evidence="1">CLIB 1423</strain>
    </source>
</reference>
<evidence type="ECO:0000313" key="1">
    <source>
        <dbReference type="EMBL" id="CAH2355188.1"/>
    </source>
</evidence>
<name>A0A9P0QUS1_9ASCO</name>